<dbReference type="EMBL" id="JARIHO010000010">
    <property type="protein sequence ID" value="KAJ7354513.1"/>
    <property type="molecule type" value="Genomic_DNA"/>
</dbReference>
<proteinExistence type="predicted"/>
<keyword evidence="2" id="KW-0812">Transmembrane</keyword>
<evidence type="ECO:0000256" key="2">
    <source>
        <dbReference type="SAM" id="Phobius"/>
    </source>
</evidence>
<protein>
    <submittedName>
        <fullName evidence="3">Uncharacterized protein</fullName>
    </submittedName>
</protein>
<keyword evidence="2" id="KW-1133">Transmembrane helix</keyword>
<evidence type="ECO:0000256" key="1">
    <source>
        <dbReference type="SAM" id="MobiDB-lite"/>
    </source>
</evidence>
<reference evidence="3" key="1">
    <citation type="submission" date="2023-03" db="EMBL/GenBank/DDBJ databases">
        <title>Massive genome expansion in bonnet fungi (Mycena s.s.) driven by repeated elements and novel gene families across ecological guilds.</title>
        <authorList>
            <consortium name="Lawrence Berkeley National Laboratory"/>
            <person name="Harder C.B."/>
            <person name="Miyauchi S."/>
            <person name="Viragh M."/>
            <person name="Kuo A."/>
            <person name="Thoen E."/>
            <person name="Andreopoulos B."/>
            <person name="Lu D."/>
            <person name="Skrede I."/>
            <person name="Drula E."/>
            <person name="Henrissat B."/>
            <person name="Morin E."/>
            <person name="Kohler A."/>
            <person name="Barry K."/>
            <person name="LaButti K."/>
            <person name="Morin E."/>
            <person name="Salamov A."/>
            <person name="Lipzen A."/>
            <person name="Mereny Z."/>
            <person name="Hegedus B."/>
            <person name="Baldrian P."/>
            <person name="Stursova M."/>
            <person name="Weitz H."/>
            <person name="Taylor A."/>
            <person name="Grigoriev I.V."/>
            <person name="Nagy L.G."/>
            <person name="Martin F."/>
            <person name="Kauserud H."/>
        </authorList>
    </citation>
    <scope>NUCLEOTIDE SEQUENCE</scope>
    <source>
        <strain evidence="3">CBHHK002</strain>
    </source>
</reference>
<feature type="transmembrane region" description="Helical" evidence="2">
    <location>
        <begin position="80"/>
        <end position="99"/>
    </location>
</feature>
<evidence type="ECO:0000313" key="3">
    <source>
        <dbReference type="EMBL" id="KAJ7354513.1"/>
    </source>
</evidence>
<sequence>MGISVTQGVPLSEPEPGLFVCSFTTPPYFAAYWIPILIFEFTLFALTLIKGVQNFRRTNVSVLSGQSGQALLKILVRDSAIYFFIIAAVYAANVAVRFWADAALYEASTVFGIILPPMVASKLIFSLQQAFHEKLVSTSDNHESIVFRARAGTFSSGEQTHSTQCVGADQGQWEEWG</sequence>
<gene>
    <name evidence="3" type="ORF">DFH08DRAFT_46272</name>
</gene>
<name>A0AAD7AC02_9AGAR</name>
<evidence type="ECO:0000313" key="4">
    <source>
        <dbReference type="Proteomes" id="UP001218218"/>
    </source>
</evidence>
<comment type="caution">
    <text evidence="3">The sequence shown here is derived from an EMBL/GenBank/DDBJ whole genome shotgun (WGS) entry which is preliminary data.</text>
</comment>
<feature type="transmembrane region" description="Helical" evidence="2">
    <location>
        <begin position="105"/>
        <end position="125"/>
    </location>
</feature>
<keyword evidence="2" id="KW-0472">Membrane</keyword>
<feature type="region of interest" description="Disordered" evidence="1">
    <location>
        <begin position="157"/>
        <end position="177"/>
    </location>
</feature>
<dbReference type="Proteomes" id="UP001218218">
    <property type="component" value="Unassembled WGS sequence"/>
</dbReference>
<dbReference type="AlphaFoldDB" id="A0AAD7AC02"/>
<feature type="transmembrane region" description="Helical" evidence="2">
    <location>
        <begin position="30"/>
        <end position="49"/>
    </location>
</feature>
<organism evidence="3 4">
    <name type="scientific">Mycena albidolilacea</name>
    <dbReference type="NCBI Taxonomy" id="1033008"/>
    <lineage>
        <taxon>Eukaryota</taxon>
        <taxon>Fungi</taxon>
        <taxon>Dikarya</taxon>
        <taxon>Basidiomycota</taxon>
        <taxon>Agaricomycotina</taxon>
        <taxon>Agaricomycetes</taxon>
        <taxon>Agaricomycetidae</taxon>
        <taxon>Agaricales</taxon>
        <taxon>Marasmiineae</taxon>
        <taxon>Mycenaceae</taxon>
        <taxon>Mycena</taxon>
    </lineage>
</organism>
<accession>A0AAD7AC02</accession>
<keyword evidence="4" id="KW-1185">Reference proteome</keyword>